<evidence type="ECO:0000256" key="3">
    <source>
        <dbReference type="SAM" id="Phobius"/>
    </source>
</evidence>
<feature type="transmembrane region" description="Helical" evidence="3">
    <location>
        <begin position="29"/>
        <end position="46"/>
    </location>
</feature>
<dbReference type="PIRSF" id="PIRSF016661">
    <property type="entry name" value="BioY"/>
    <property type="match status" value="1"/>
</dbReference>
<feature type="transmembrane region" description="Helical" evidence="3">
    <location>
        <begin position="78"/>
        <end position="100"/>
    </location>
</feature>
<keyword evidence="3" id="KW-1133">Transmembrane helix</keyword>
<name>A0A2N1PP25_9BACT</name>
<sequence length="204" mass="22277">MKHSIPLSSMMLVILSLSAQLQVPTPWGIPMTMQTCILVLVGLVLGPWHGTGVVAAYLMAGFFGFPLFAGWAGGGAVFAGPTGGFLIGFLFVPATLFLVLRFFDLEVLKTAFRLIPDRLQLFIAALLSLVPLFASGLINMVVIHGLTLERAMKIGFYPFIPGAFLKSAIAVWFYEIITGRLRCSTLKCFYVKYAGQNDIFTSCR</sequence>
<protein>
    <recommendedName>
        <fullName evidence="2">Biotin transporter</fullName>
    </recommendedName>
</protein>
<dbReference type="EMBL" id="PGXC01000008">
    <property type="protein sequence ID" value="PKK90093.1"/>
    <property type="molecule type" value="Genomic_DNA"/>
</dbReference>
<evidence type="ECO:0000313" key="4">
    <source>
        <dbReference type="EMBL" id="PKK90093.1"/>
    </source>
</evidence>
<dbReference type="AlphaFoldDB" id="A0A2N1PP25"/>
<dbReference type="GO" id="GO:0015225">
    <property type="term" value="F:biotin transmembrane transporter activity"/>
    <property type="evidence" value="ECO:0007669"/>
    <property type="project" value="UniProtKB-UniRule"/>
</dbReference>
<gene>
    <name evidence="4" type="ORF">CVV64_11280</name>
</gene>
<feature type="transmembrane region" description="Helical" evidence="3">
    <location>
        <begin position="121"/>
        <end position="142"/>
    </location>
</feature>
<keyword evidence="2 3" id="KW-0472">Membrane</keyword>
<keyword evidence="3" id="KW-0812">Transmembrane</keyword>
<evidence type="ECO:0000256" key="1">
    <source>
        <dbReference type="ARBA" id="ARBA00010692"/>
    </source>
</evidence>
<dbReference type="GO" id="GO:0005886">
    <property type="term" value="C:plasma membrane"/>
    <property type="evidence" value="ECO:0007669"/>
    <property type="project" value="UniProtKB-SubCell"/>
</dbReference>
<keyword evidence="2" id="KW-1003">Cell membrane</keyword>
<proteinExistence type="inferred from homology"/>
<dbReference type="InterPro" id="IPR003784">
    <property type="entry name" value="BioY"/>
</dbReference>
<accession>A0A2N1PP25</accession>
<dbReference type="PANTHER" id="PTHR34295">
    <property type="entry name" value="BIOTIN TRANSPORTER BIOY"/>
    <property type="match status" value="1"/>
</dbReference>
<dbReference type="Gene3D" id="1.10.1760.20">
    <property type="match status" value="1"/>
</dbReference>
<reference evidence="4 5" key="1">
    <citation type="journal article" date="2017" name="ISME J.">
        <title>Potential for microbial H2 and metal transformations associated with novel bacteria and archaea in deep terrestrial subsurface sediments.</title>
        <authorList>
            <person name="Hernsdorf A.W."/>
            <person name="Amano Y."/>
            <person name="Miyakawa K."/>
            <person name="Ise K."/>
            <person name="Suzuki Y."/>
            <person name="Anantharaman K."/>
            <person name="Probst A."/>
            <person name="Burstein D."/>
            <person name="Thomas B.C."/>
            <person name="Banfield J.F."/>
        </authorList>
    </citation>
    <scope>NUCLEOTIDE SEQUENCE [LARGE SCALE GENOMIC DNA]</scope>
    <source>
        <strain evidence="4">HGW-Wallbacteria-1</strain>
    </source>
</reference>
<comment type="similarity">
    <text evidence="1 2">Belongs to the BioY family.</text>
</comment>
<evidence type="ECO:0000313" key="5">
    <source>
        <dbReference type="Proteomes" id="UP000233256"/>
    </source>
</evidence>
<feature type="transmembrane region" description="Helical" evidence="3">
    <location>
        <begin position="53"/>
        <end position="72"/>
    </location>
</feature>
<comment type="subcellular location">
    <subcellularLocation>
        <location evidence="2">Cell membrane</location>
        <topology evidence="2">Multi-pass membrane protein</topology>
    </subcellularLocation>
</comment>
<dbReference type="Pfam" id="PF02632">
    <property type="entry name" value="BioY"/>
    <property type="match status" value="1"/>
</dbReference>
<dbReference type="PANTHER" id="PTHR34295:SF1">
    <property type="entry name" value="BIOTIN TRANSPORTER BIOY"/>
    <property type="match status" value="1"/>
</dbReference>
<organism evidence="4 5">
    <name type="scientific">Candidatus Wallbacteria bacterium HGW-Wallbacteria-1</name>
    <dbReference type="NCBI Taxonomy" id="2013854"/>
    <lineage>
        <taxon>Bacteria</taxon>
        <taxon>Candidatus Walliibacteriota</taxon>
    </lineage>
</organism>
<dbReference type="Proteomes" id="UP000233256">
    <property type="component" value="Unassembled WGS sequence"/>
</dbReference>
<evidence type="ECO:0000256" key="2">
    <source>
        <dbReference type="PIRNR" id="PIRNR016661"/>
    </source>
</evidence>
<keyword evidence="2" id="KW-0813">Transport</keyword>
<feature type="transmembrane region" description="Helical" evidence="3">
    <location>
        <begin position="154"/>
        <end position="174"/>
    </location>
</feature>
<comment type="caution">
    <text evidence="4">The sequence shown here is derived from an EMBL/GenBank/DDBJ whole genome shotgun (WGS) entry which is preliminary data.</text>
</comment>